<accession>A0ABT2ZIA3</accession>
<comment type="caution">
    <text evidence="3">The sequence shown here is derived from an EMBL/GenBank/DDBJ whole genome shotgun (WGS) entry which is preliminary data.</text>
</comment>
<dbReference type="InterPro" id="IPR028044">
    <property type="entry name" value="DUF4444"/>
</dbReference>
<dbReference type="Pfam" id="PF16917">
    <property type="entry name" value="BPL_LplA_LipB_2"/>
    <property type="match status" value="1"/>
</dbReference>
<sequence>MSQVPVFPPLMTGLAAGPANPFTIACDQAERGTDAGLIAWSVSPERLRAAIVLAPETPLASAMAGFIACGVGMQNALGALVPPETAVHLDWSGGIRLNGAHAGALRVAAATDDPSEEPDWLVVGMELTLSLPPDCEPGAFPDRTALDQEGCGGLDPVHILEAWSRHTLLWLNTIEDAEGRADLHREWEGLAWKLHDTVSVASDGTRIEGTFLGVDENFGMLLKTGGTTRLLPLSSLLEDV</sequence>
<dbReference type="Gene3D" id="3.30.930.10">
    <property type="entry name" value="Bira Bifunctional Protein, Domain 2"/>
    <property type="match status" value="1"/>
</dbReference>
<dbReference type="EMBL" id="JAOWKZ010000001">
    <property type="protein sequence ID" value="MCV2870869.1"/>
    <property type="molecule type" value="Genomic_DNA"/>
</dbReference>
<evidence type="ECO:0000313" key="3">
    <source>
        <dbReference type="EMBL" id="MCV2870869.1"/>
    </source>
</evidence>
<protein>
    <submittedName>
        <fullName evidence="3">DUF4444 domain-containing protein</fullName>
    </submittedName>
</protein>
<dbReference type="InterPro" id="IPR045864">
    <property type="entry name" value="aa-tRNA-synth_II/BPL/LPL"/>
</dbReference>
<keyword evidence="4" id="KW-1185">Reference proteome</keyword>
<reference evidence="3 4" key="1">
    <citation type="submission" date="2022-10" db="EMBL/GenBank/DDBJ databases">
        <title>Defluviimonas sp. nov., isolated from ocean surface sediments.</title>
        <authorList>
            <person name="He W."/>
            <person name="Wang L."/>
            <person name="Zhang D.-F."/>
        </authorList>
    </citation>
    <scope>NUCLEOTIDE SEQUENCE [LARGE SCALE GENOMIC DNA]</scope>
    <source>
        <strain evidence="3 4">WL0050</strain>
    </source>
</reference>
<gene>
    <name evidence="3" type="ORF">OEZ71_01010</name>
</gene>
<evidence type="ECO:0000259" key="1">
    <source>
        <dbReference type="Pfam" id="PF14563"/>
    </source>
</evidence>
<feature type="domain" description="DUF4444" evidence="1">
    <location>
        <begin position="208"/>
        <end position="239"/>
    </location>
</feature>
<dbReference type="InterPro" id="IPR004143">
    <property type="entry name" value="BPL_LPL_catalytic"/>
</dbReference>
<evidence type="ECO:0000313" key="4">
    <source>
        <dbReference type="Proteomes" id="UP001652564"/>
    </source>
</evidence>
<feature type="domain" description="BPL/LPL catalytic" evidence="2">
    <location>
        <begin position="7"/>
        <end position="188"/>
    </location>
</feature>
<dbReference type="Gene3D" id="2.30.30.100">
    <property type="match status" value="1"/>
</dbReference>
<dbReference type="RefSeq" id="WP_263738069.1">
    <property type="nucleotide sequence ID" value="NZ_JAOWKZ010000001.1"/>
</dbReference>
<evidence type="ECO:0000259" key="2">
    <source>
        <dbReference type="Pfam" id="PF16917"/>
    </source>
</evidence>
<organism evidence="3 4">
    <name type="scientific">Albidovulum litorale</name>
    <dbReference type="NCBI Taxonomy" id="2984134"/>
    <lineage>
        <taxon>Bacteria</taxon>
        <taxon>Pseudomonadati</taxon>
        <taxon>Pseudomonadota</taxon>
        <taxon>Alphaproteobacteria</taxon>
        <taxon>Rhodobacterales</taxon>
        <taxon>Paracoccaceae</taxon>
        <taxon>Albidovulum</taxon>
    </lineage>
</organism>
<dbReference type="Proteomes" id="UP001652564">
    <property type="component" value="Unassembled WGS sequence"/>
</dbReference>
<dbReference type="Pfam" id="PF14563">
    <property type="entry name" value="DUF4444"/>
    <property type="match status" value="1"/>
</dbReference>
<proteinExistence type="predicted"/>
<name>A0ABT2ZIA3_9RHOB</name>